<keyword evidence="5" id="KW-1185">Reference proteome</keyword>
<sequence>MAQHHEDREQLQRWSRGEGCLRSRGRPASRVEQGAVVGFKKERPTPVNLDFEARVPIPFSVFPSSYRSDAVKEEDSQVKVESEVHVSEKASRVGREGHEGRYSASEAPSAAPSRKEQRFEEEVRVYEKDRHRPSGRREEDIRIYERDDRRYPPSERIERDRYELDIERERYQEPYQRYDEAQINVKDRTYDVNDFKERTYDRDYRTVHGPSNTFAQSQLDATERDFRERTRPIADESRFGRDFEESRFSQTAQEQSRHGGRAPEVADSRYPQSVRVESTTSRTTTDPPKHKRDMGYYDDEGHYHSFRHGLHRAADRILHPIHGHSHHSHHDKHDHPSDKEEVVIKETYTAPSKSRVSASAAAPPPSAAFFPEPRPVRSSYTESARTSAMSSANTITIPCHHIRIGDLLILQGRPCQVIRITTSAQTGQHRYLGVDLFTKQLHEESSFISNPGPSVIVQNMLGPVFKQYRVLDIREDGKVVAMTETGDIKQGLPVLDQSSLLKKLTDAFDDGRGSIRVLVISDSGTELVVDYKVVHGSRL</sequence>
<feature type="compositionally biased region" description="Basic and acidic residues" evidence="1">
    <location>
        <begin position="221"/>
        <end position="247"/>
    </location>
</feature>
<feature type="region of interest" description="Disordered" evidence="1">
    <location>
        <begin position="1"/>
        <end position="45"/>
    </location>
</feature>
<dbReference type="InterPro" id="IPR014722">
    <property type="entry name" value="Rib_uL2_dom2"/>
</dbReference>
<feature type="compositionally biased region" description="Polar residues" evidence="1">
    <location>
        <begin position="209"/>
        <end position="220"/>
    </location>
</feature>
<dbReference type="EMBL" id="JAJVCZ030000007">
    <property type="protein sequence ID" value="KAL0258262.1"/>
    <property type="molecule type" value="Genomic_DNA"/>
</dbReference>
<evidence type="ECO:0000259" key="2">
    <source>
        <dbReference type="Pfam" id="PF01287"/>
    </source>
</evidence>
<organism evidence="4 5">
    <name type="scientific">Diplodia seriata</name>
    <dbReference type="NCBI Taxonomy" id="420778"/>
    <lineage>
        <taxon>Eukaryota</taxon>
        <taxon>Fungi</taxon>
        <taxon>Dikarya</taxon>
        <taxon>Ascomycota</taxon>
        <taxon>Pezizomycotina</taxon>
        <taxon>Dothideomycetes</taxon>
        <taxon>Dothideomycetes incertae sedis</taxon>
        <taxon>Botryosphaeriales</taxon>
        <taxon>Botryosphaeriaceae</taxon>
        <taxon>Diplodia</taxon>
    </lineage>
</organism>
<dbReference type="InterPro" id="IPR037318">
    <property type="entry name" value="Hex1_S1"/>
</dbReference>
<feature type="compositionally biased region" description="Low complexity" evidence="1">
    <location>
        <begin position="103"/>
        <end position="112"/>
    </location>
</feature>
<evidence type="ECO:0008006" key="6">
    <source>
        <dbReference type="Google" id="ProtNLM"/>
    </source>
</evidence>
<feature type="compositionally biased region" description="Low complexity" evidence="1">
    <location>
        <begin position="350"/>
        <end position="371"/>
    </location>
</feature>
<dbReference type="Proteomes" id="UP001430584">
    <property type="component" value="Unassembled WGS sequence"/>
</dbReference>
<dbReference type="SUPFAM" id="SSF50104">
    <property type="entry name" value="Translation proteins SH3-like domain"/>
    <property type="match status" value="1"/>
</dbReference>
<evidence type="ECO:0000313" key="5">
    <source>
        <dbReference type="Proteomes" id="UP001430584"/>
    </source>
</evidence>
<protein>
    <recommendedName>
        <fullName evidence="6">Woronin body major protein</fullName>
    </recommendedName>
</protein>
<feature type="compositionally biased region" description="Basic and acidic residues" evidence="1">
    <location>
        <begin position="113"/>
        <end position="156"/>
    </location>
</feature>
<dbReference type="InterPro" id="IPR020189">
    <property type="entry name" value="IF5A_C"/>
</dbReference>
<evidence type="ECO:0000256" key="1">
    <source>
        <dbReference type="SAM" id="MobiDB-lite"/>
    </source>
</evidence>
<dbReference type="PANTHER" id="PTHR11673">
    <property type="entry name" value="TRANSLATION INITIATION FACTOR 5A FAMILY MEMBER"/>
    <property type="match status" value="1"/>
</dbReference>
<accession>A0ABR3CCC3</accession>
<feature type="region of interest" description="Disordered" evidence="1">
    <location>
        <begin position="206"/>
        <end position="293"/>
    </location>
</feature>
<gene>
    <name evidence="4" type="ORF">SLS55_007435</name>
</gene>
<feature type="compositionally biased region" description="Basic and acidic residues" evidence="1">
    <location>
        <begin position="69"/>
        <end position="101"/>
    </location>
</feature>
<dbReference type="SUPFAM" id="SSF50249">
    <property type="entry name" value="Nucleic acid-binding proteins"/>
    <property type="match status" value="1"/>
</dbReference>
<dbReference type="CDD" id="cd04469">
    <property type="entry name" value="S1_Hex1"/>
    <property type="match status" value="1"/>
</dbReference>
<dbReference type="Pfam" id="PF01287">
    <property type="entry name" value="eIF-5a"/>
    <property type="match status" value="1"/>
</dbReference>
<feature type="domain" description="Translation initiation factor 5A-like N-terminal" evidence="3">
    <location>
        <begin position="393"/>
        <end position="444"/>
    </location>
</feature>
<evidence type="ECO:0000259" key="3">
    <source>
        <dbReference type="Pfam" id="PF21485"/>
    </source>
</evidence>
<dbReference type="InterPro" id="IPR001884">
    <property type="entry name" value="IF5A-like"/>
</dbReference>
<feature type="compositionally biased region" description="Basic and acidic residues" evidence="1">
    <location>
        <begin position="1"/>
        <end position="21"/>
    </location>
</feature>
<feature type="region of interest" description="Disordered" evidence="1">
    <location>
        <begin position="350"/>
        <end position="376"/>
    </location>
</feature>
<dbReference type="Pfam" id="PF21485">
    <property type="entry name" value="IF5A-like_N"/>
    <property type="match status" value="1"/>
</dbReference>
<dbReference type="Gene3D" id="2.40.50.140">
    <property type="entry name" value="Nucleic acid-binding proteins"/>
    <property type="match status" value="1"/>
</dbReference>
<dbReference type="GeneID" id="92011520"/>
<dbReference type="RefSeq" id="XP_066631291.1">
    <property type="nucleotide sequence ID" value="XM_066778854.1"/>
</dbReference>
<comment type="caution">
    <text evidence="4">The sequence shown here is derived from an EMBL/GenBank/DDBJ whole genome shotgun (WGS) entry which is preliminary data.</text>
</comment>
<feature type="compositionally biased region" description="Low complexity" evidence="1">
    <location>
        <begin position="273"/>
        <end position="285"/>
    </location>
</feature>
<feature type="domain" description="Translation initiation factor 5A C-terminal" evidence="2">
    <location>
        <begin position="466"/>
        <end position="532"/>
    </location>
</feature>
<reference evidence="4 5" key="1">
    <citation type="submission" date="2024-02" db="EMBL/GenBank/DDBJ databases">
        <title>De novo assembly and annotation of 12 fungi associated with fruit tree decline syndrome in Ontario, Canada.</title>
        <authorList>
            <person name="Sulman M."/>
            <person name="Ellouze W."/>
            <person name="Ilyukhin E."/>
        </authorList>
    </citation>
    <scope>NUCLEOTIDE SEQUENCE [LARGE SCALE GENOMIC DNA]</scope>
    <source>
        <strain evidence="4 5">FDS-637</strain>
    </source>
</reference>
<feature type="region of interest" description="Disordered" evidence="1">
    <location>
        <begin position="65"/>
        <end position="156"/>
    </location>
</feature>
<dbReference type="InterPro" id="IPR012340">
    <property type="entry name" value="NA-bd_OB-fold"/>
</dbReference>
<dbReference type="InterPro" id="IPR048670">
    <property type="entry name" value="IF5A-like_N"/>
</dbReference>
<proteinExistence type="predicted"/>
<evidence type="ECO:0000313" key="4">
    <source>
        <dbReference type="EMBL" id="KAL0258262.1"/>
    </source>
</evidence>
<dbReference type="Gene3D" id="2.30.30.30">
    <property type="match status" value="1"/>
</dbReference>
<dbReference type="InterPro" id="IPR008991">
    <property type="entry name" value="Translation_prot_SH3-like_sf"/>
</dbReference>
<name>A0ABR3CCC3_9PEZI</name>